<reference evidence="14 15" key="1">
    <citation type="submission" date="2019-04" db="EMBL/GenBank/DDBJ databases">
        <title>Corynebacterium endometrii sp. nov., isolated from the uterus of a cow with endometritis.</title>
        <authorList>
            <person name="Ballas P."/>
            <person name="Ruckert C."/>
            <person name="Wagener K."/>
            <person name="Drillich M."/>
            <person name="Kaempfer P."/>
            <person name="Busse H.-J."/>
            <person name="Ehling-Schulz M."/>
        </authorList>
    </citation>
    <scope>NUCLEOTIDE SEQUENCE [LARGE SCALE GENOMIC DNA]</scope>
    <source>
        <strain evidence="14 15">LMM-1653</strain>
    </source>
</reference>
<comment type="pathway">
    <text evidence="6">Cell wall biogenesis.</text>
</comment>
<comment type="catalytic activity">
    <reaction evidence="4 12">
        <text>N-acetyl-D-muramate 6-phosphate + H2O = N-acetyl-D-glucosamine 6-phosphate + (R)-lactate</text>
        <dbReference type="Rhea" id="RHEA:26410"/>
        <dbReference type="ChEBI" id="CHEBI:15377"/>
        <dbReference type="ChEBI" id="CHEBI:16004"/>
        <dbReference type="ChEBI" id="CHEBI:57513"/>
        <dbReference type="ChEBI" id="CHEBI:58722"/>
        <dbReference type="EC" id="4.2.1.126"/>
    </reaction>
</comment>
<dbReference type="GO" id="GO:0016803">
    <property type="term" value="F:ether hydrolase activity"/>
    <property type="evidence" value="ECO:0007669"/>
    <property type="project" value="TreeGrafter"/>
</dbReference>
<dbReference type="NCBIfam" id="NF003915">
    <property type="entry name" value="PRK05441.1"/>
    <property type="match status" value="1"/>
</dbReference>
<dbReference type="FunFam" id="1.10.8.1080:FF:000001">
    <property type="entry name" value="N-acetylmuramic acid 6-phosphate etherase"/>
    <property type="match status" value="1"/>
</dbReference>
<dbReference type="InterPro" id="IPR005486">
    <property type="entry name" value="Glucokinase_regulatory_CS"/>
</dbReference>
<comment type="pathway">
    <text evidence="5">Amino-sugar metabolism; 1,6-anhydro-N-acetylmuramate degradation.</text>
</comment>
<dbReference type="NCBIfam" id="TIGR00274">
    <property type="entry name" value="N-acetylmuramic acid 6-phosphate etherase"/>
    <property type="match status" value="1"/>
</dbReference>
<proteinExistence type="inferred from homology"/>
<comment type="pathway">
    <text evidence="12">Amino-sugar metabolism; N-acetylmuramate degradation.</text>
</comment>
<evidence type="ECO:0000313" key="14">
    <source>
        <dbReference type="EMBL" id="QCB27388.1"/>
    </source>
</evidence>
<evidence type="ECO:0000256" key="10">
    <source>
        <dbReference type="ARBA" id="ARBA00077905"/>
    </source>
</evidence>
<dbReference type="InterPro" id="IPR046348">
    <property type="entry name" value="SIS_dom_sf"/>
</dbReference>
<evidence type="ECO:0000256" key="7">
    <source>
        <dbReference type="ARBA" id="ARBA00061234"/>
    </source>
</evidence>
<feature type="domain" description="SIS" evidence="13">
    <location>
        <begin position="58"/>
        <end position="221"/>
    </location>
</feature>
<dbReference type="InterPro" id="IPR040190">
    <property type="entry name" value="MURQ/GCKR"/>
</dbReference>
<comment type="subunit">
    <text evidence="1 12">Homodimer.</text>
</comment>
<dbReference type="GO" id="GO:0097367">
    <property type="term" value="F:carbohydrate derivative binding"/>
    <property type="evidence" value="ECO:0007669"/>
    <property type="project" value="InterPro"/>
</dbReference>
<dbReference type="PANTHER" id="PTHR10088:SF4">
    <property type="entry name" value="GLUCOKINASE REGULATORY PROTEIN"/>
    <property type="match status" value="1"/>
</dbReference>
<dbReference type="Gene3D" id="1.10.8.1080">
    <property type="match status" value="1"/>
</dbReference>
<dbReference type="PROSITE" id="PS01272">
    <property type="entry name" value="GCKR"/>
    <property type="match status" value="1"/>
</dbReference>
<dbReference type="FunFam" id="3.40.50.10490:FF:000014">
    <property type="entry name" value="N-acetylmuramic acid 6-phosphate etherase"/>
    <property type="match status" value="1"/>
</dbReference>
<comment type="similarity">
    <text evidence="7 12">Belongs to the GCKR-like family. MurNAc-6-P etherase subfamily.</text>
</comment>
<dbReference type="EC" id="4.2.1.126" evidence="8 12"/>
<evidence type="ECO:0000256" key="8">
    <source>
        <dbReference type="ARBA" id="ARBA00067056"/>
    </source>
</evidence>
<keyword evidence="2 12" id="KW-0456">Lyase</keyword>
<dbReference type="UniPathway" id="UPA00342"/>
<dbReference type="InterPro" id="IPR005488">
    <property type="entry name" value="Etherase_MurQ"/>
</dbReference>
<dbReference type="Pfam" id="PF22645">
    <property type="entry name" value="GKRP_SIS_N"/>
    <property type="match status" value="1"/>
</dbReference>
<evidence type="ECO:0000256" key="1">
    <source>
        <dbReference type="ARBA" id="ARBA00011738"/>
    </source>
</evidence>
<dbReference type="PANTHER" id="PTHR10088">
    <property type="entry name" value="GLUCOKINASE REGULATORY PROTEIN"/>
    <property type="match status" value="1"/>
</dbReference>
<dbReference type="Pfam" id="PF20741">
    <property type="entry name" value="GKRP-like_C"/>
    <property type="match status" value="1"/>
</dbReference>
<evidence type="ECO:0000256" key="2">
    <source>
        <dbReference type="ARBA" id="ARBA00023239"/>
    </source>
</evidence>
<evidence type="ECO:0000256" key="11">
    <source>
        <dbReference type="ARBA" id="ARBA00084049"/>
    </source>
</evidence>
<dbReference type="SUPFAM" id="SSF53697">
    <property type="entry name" value="SIS domain"/>
    <property type="match status" value="1"/>
</dbReference>
<dbReference type="GO" id="GO:0009254">
    <property type="term" value="P:peptidoglycan turnover"/>
    <property type="evidence" value="ECO:0007669"/>
    <property type="project" value="TreeGrafter"/>
</dbReference>
<evidence type="ECO:0000256" key="3">
    <source>
        <dbReference type="ARBA" id="ARBA00023277"/>
    </source>
</evidence>
<gene>
    <name evidence="12 14" type="primary">murQ</name>
    <name evidence="14" type="ORF">CENDO_00390</name>
</gene>
<dbReference type="NCBIfam" id="NF009222">
    <property type="entry name" value="PRK12570.1"/>
    <property type="match status" value="1"/>
</dbReference>
<evidence type="ECO:0000256" key="9">
    <source>
        <dbReference type="ARBA" id="ARBA00070061"/>
    </source>
</evidence>
<dbReference type="RefSeq" id="WP_136140274.1">
    <property type="nucleotide sequence ID" value="NZ_CP039247.1"/>
</dbReference>
<dbReference type="OrthoDB" id="9813395at2"/>
<sequence length="303" mass="31854">MNGQTITVGTTEQRNPASRNLDELDALGIVTLMNRADHEVPEAIEKVLPVIAQAVDVIVGKLEQGGRLIYMGAGTSGRLGVLDAAECPPTFRTDPSMVVGLLAGGHGAMFKAVEGAEDSAELGEKDLAEIELSEKDVVVGIAASGRTPYVIGGLKYAKRVRAATIAVACNEGSKIGAEADLAIEVVAGPEVLTGSSRLKAGTSQKLVLNMLSTATMVRLGKVYQNLMVDVAPTNSKLIDRAARIVMEATGVERQPAEKALEASDYHAKTAIVMILGDMDADSARKRLEETGGFVRTAIEPTDK</sequence>
<feature type="active site" description="Proton donor" evidence="12">
    <location>
        <position position="86"/>
    </location>
</feature>
<evidence type="ECO:0000256" key="5">
    <source>
        <dbReference type="ARBA" id="ARBA00060595"/>
    </source>
</evidence>
<dbReference type="GO" id="GO:0046348">
    <property type="term" value="P:amino sugar catabolic process"/>
    <property type="evidence" value="ECO:0007669"/>
    <property type="project" value="InterPro"/>
</dbReference>
<evidence type="ECO:0000256" key="6">
    <source>
        <dbReference type="ARBA" id="ARBA00060672"/>
    </source>
</evidence>
<evidence type="ECO:0000256" key="12">
    <source>
        <dbReference type="HAMAP-Rule" id="MF_00068"/>
    </source>
</evidence>
<dbReference type="AlphaFoldDB" id="A0A4V1CEA1"/>
<keyword evidence="15" id="KW-1185">Reference proteome</keyword>
<organism evidence="14 15">
    <name type="scientific">Corynebacterium endometrii</name>
    <dbReference type="NCBI Taxonomy" id="2488819"/>
    <lineage>
        <taxon>Bacteria</taxon>
        <taxon>Bacillati</taxon>
        <taxon>Actinomycetota</taxon>
        <taxon>Actinomycetes</taxon>
        <taxon>Mycobacteriales</taxon>
        <taxon>Corynebacteriaceae</taxon>
        <taxon>Corynebacterium</taxon>
    </lineage>
</organism>
<comment type="function">
    <text evidence="12">Specifically catalyzes the cleavage of the D-lactyl ether substituent of MurNAc 6-phosphate, producing GlcNAc 6-phosphate and D-lactate.</text>
</comment>
<comment type="miscellaneous">
    <text evidence="12">A lyase-type mechanism (elimination/hydration) is suggested for the cleavage of the lactyl ether bond of MurNAc 6-phosphate, with the formation of an alpha,beta-unsaturated aldehyde intermediate with (E)-stereochemistry, followed by the syn addition of water to give product.</text>
</comment>
<dbReference type="PROSITE" id="PS51464">
    <property type="entry name" value="SIS"/>
    <property type="match status" value="1"/>
</dbReference>
<dbReference type="GO" id="GO:0016835">
    <property type="term" value="F:carbon-oxygen lyase activity"/>
    <property type="evidence" value="ECO:0007669"/>
    <property type="project" value="UniProtKB-UniRule"/>
</dbReference>
<keyword evidence="3 12" id="KW-0119">Carbohydrate metabolism</keyword>
<dbReference type="Gene3D" id="3.40.50.10490">
    <property type="entry name" value="Glucose-6-phosphate isomerase like protein, domain 1"/>
    <property type="match status" value="1"/>
</dbReference>
<dbReference type="HAMAP" id="MF_00068">
    <property type="entry name" value="MurQ"/>
    <property type="match status" value="1"/>
</dbReference>
<evidence type="ECO:0000259" key="13">
    <source>
        <dbReference type="PROSITE" id="PS51464"/>
    </source>
</evidence>
<dbReference type="KEGG" id="cee:CENDO_00390"/>
<accession>A0A4V1CEA1</accession>
<evidence type="ECO:0000313" key="15">
    <source>
        <dbReference type="Proteomes" id="UP000296352"/>
    </source>
</evidence>
<dbReference type="Proteomes" id="UP000296352">
    <property type="component" value="Chromosome"/>
</dbReference>
<evidence type="ECO:0000256" key="4">
    <source>
        <dbReference type="ARBA" id="ARBA00051747"/>
    </source>
</evidence>
<protein>
    <recommendedName>
        <fullName evidence="9 12">N-acetylmuramic acid 6-phosphate etherase</fullName>
        <shortName evidence="12">MurNAc-6-P etherase</shortName>
        <ecNumber evidence="8 12">4.2.1.126</ecNumber>
    </recommendedName>
    <alternativeName>
        <fullName evidence="11 12">N-acetylmuramic acid 6-phosphate hydrolase</fullName>
    </alternativeName>
    <alternativeName>
        <fullName evidence="10 12">N-acetylmuramic acid 6-phosphate lyase</fullName>
    </alternativeName>
</protein>
<dbReference type="EMBL" id="CP039247">
    <property type="protein sequence ID" value="QCB27388.1"/>
    <property type="molecule type" value="Genomic_DNA"/>
</dbReference>
<dbReference type="InterPro" id="IPR001347">
    <property type="entry name" value="SIS_dom"/>
</dbReference>
<dbReference type="GO" id="GO:0097173">
    <property type="term" value="P:N-acetylmuramic acid catabolic process"/>
    <property type="evidence" value="ECO:0007669"/>
    <property type="project" value="UniProtKB-UniPathway"/>
</dbReference>
<feature type="active site" evidence="12">
    <location>
        <position position="117"/>
    </location>
</feature>
<dbReference type="CDD" id="cd05007">
    <property type="entry name" value="SIS_Etherase"/>
    <property type="match status" value="1"/>
</dbReference>
<name>A0A4V1CEA1_9CORY</name>